<dbReference type="EMBL" id="CP077074">
    <property type="protein sequence ID" value="QXH42221.1"/>
    <property type="molecule type" value="Genomic_DNA"/>
</dbReference>
<evidence type="ECO:0000313" key="2">
    <source>
        <dbReference type="Proteomes" id="UP000693952"/>
    </source>
</evidence>
<accession>A0ABX8MVP8</accession>
<protein>
    <submittedName>
        <fullName evidence="1">Uncharacterized protein</fullName>
    </submittedName>
</protein>
<evidence type="ECO:0000313" key="1">
    <source>
        <dbReference type="EMBL" id="QXH42221.1"/>
    </source>
</evidence>
<gene>
    <name evidence="1" type="ORF">KSS89_08375</name>
</gene>
<name>A0ABX8MVP8_9PSED</name>
<dbReference type="Proteomes" id="UP000693952">
    <property type="component" value="Chromosome"/>
</dbReference>
<dbReference type="RefSeq" id="WP_124346003.1">
    <property type="nucleotide sequence ID" value="NZ_CP027706.1"/>
</dbReference>
<proteinExistence type="predicted"/>
<reference evidence="1" key="1">
    <citation type="submission" date="2021-06" db="EMBL/GenBank/DDBJ databases">
        <title>Updating the genus Pseudomonas: Description of 43 new species and partition of the Pseudomonas putida group.</title>
        <authorList>
            <person name="Girard L."/>
            <person name="Lood C."/>
            <person name="Vandamme P."/>
            <person name="Rokni-Zadeh H."/>
            <person name="van Noort V."/>
            <person name="Hofte M."/>
            <person name="Lavigne R."/>
            <person name="De Mot R."/>
        </authorList>
    </citation>
    <scope>NUCLEOTIDE SEQUENCE</scope>
    <source>
        <strain evidence="1">CMR12a</strain>
    </source>
</reference>
<sequence length="114" mass="11732">MKTNHLHAFTRTTDTLALVPIFLGSLAQGQRAAGEPALTITDLAEVAHRVNSVIAPGLMAFVTPTNTPGMPWGAVVADAHGHVCATARSADAQGLADLIRTKLRPLAGSGEASP</sequence>
<keyword evidence="2" id="KW-1185">Reference proteome</keyword>
<organism evidence="1 2">
    <name type="scientific">Pseudomonas sessilinigenes</name>
    <dbReference type="NCBI Taxonomy" id="658629"/>
    <lineage>
        <taxon>Bacteria</taxon>
        <taxon>Pseudomonadati</taxon>
        <taxon>Pseudomonadota</taxon>
        <taxon>Gammaproteobacteria</taxon>
        <taxon>Pseudomonadales</taxon>
        <taxon>Pseudomonadaceae</taxon>
        <taxon>Pseudomonas</taxon>
    </lineage>
</organism>